<dbReference type="AlphaFoldDB" id="A0A9D5B6H6"/>
<dbReference type="Proteomes" id="UP001058974">
    <property type="component" value="Chromosome 3"/>
</dbReference>
<dbReference type="InterPro" id="IPR053098">
    <property type="entry name" value="Petuviruses_polyprotein"/>
</dbReference>
<dbReference type="PANTHER" id="PTHR48435:SF1">
    <property type="entry name" value="POLYPROTEIN"/>
    <property type="match status" value="1"/>
</dbReference>
<reference evidence="1 2" key="1">
    <citation type="journal article" date="2022" name="Nat. Genet.">
        <title>Improved pea reference genome and pan-genome highlight genomic features and evolutionary characteristics.</title>
        <authorList>
            <person name="Yang T."/>
            <person name="Liu R."/>
            <person name="Luo Y."/>
            <person name="Hu S."/>
            <person name="Wang D."/>
            <person name="Wang C."/>
            <person name="Pandey M.K."/>
            <person name="Ge S."/>
            <person name="Xu Q."/>
            <person name="Li N."/>
            <person name="Li G."/>
            <person name="Huang Y."/>
            <person name="Saxena R.K."/>
            <person name="Ji Y."/>
            <person name="Li M."/>
            <person name="Yan X."/>
            <person name="He Y."/>
            <person name="Liu Y."/>
            <person name="Wang X."/>
            <person name="Xiang C."/>
            <person name="Varshney R.K."/>
            <person name="Ding H."/>
            <person name="Gao S."/>
            <person name="Zong X."/>
        </authorList>
    </citation>
    <scope>NUCLEOTIDE SEQUENCE [LARGE SCALE GENOMIC DNA]</scope>
    <source>
        <strain evidence="1 2">cv. Zhongwan 6</strain>
    </source>
</reference>
<evidence type="ECO:0000313" key="1">
    <source>
        <dbReference type="EMBL" id="KAI5432125.1"/>
    </source>
</evidence>
<name>A0A9D5B6H6_PEA</name>
<accession>A0A9D5B6H6</accession>
<sequence>MKEYVQSFRLDQCSLRAMNQEQYVDLEILWYLINHWKTEGYTALHFGVVRLILSLHGRKNQPVFCKIVLLDLSYLYYENVVIGTVLTTLHAGSVVLTIFPNYNNHSIDLPLSGCSSDSLLVVTNKEEDIPSIVQIPRRITREELTQLNPLELITNYERLHVDRRHIQSPEATFRRSIDKIVKTIFKNPYEGSTSMSLIFQTMMIQPILKEDWCLVYVVTIEGKPIYTDKIDRHFIWDVDPTRCDPDCDCWMHNNNINQDIILPKTKKNRRCKPPHSPQRRFDPDNGPWVRIHGKKKLFSIYEEGLKILKKEELLPLDDPTFVTWSPTNH</sequence>
<comment type="caution">
    <text evidence="1">The sequence shown here is derived from an EMBL/GenBank/DDBJ whole genome shotgun (WGS) entry which is preliminary data.</text>
</comment>
<protein>
    <submittedName>
        <fullName evidence="1">Uncharacterized protein</fullName>
    </submittedName>
</protein>
<gene>
    <name evidence="1" type="ORF">KIW84_036031</name>
</gene>
<dbReference type="EMBL" id="JAMSHJ010000003">
    <property type="protein sequence ID" value="KAI5432125.1"/>
    <property type="molecule type" value="Genomic_DNA"/>
</dbReference>
<proteinExistence type="predicted"/>
<dbReference type="PANTHER" id="PTHR48435">
    <property type="entry name" value="POLYPROTEIN"/>
    <property type="match status" value="1"/>
</dbReference>
<evidence type="ECO:0000313" key="2">
    <source>
        <dbReference type="Proteomes" id="UP001058974"/>
    </source>
</evidence>
<keyword evidence="2" id="KW-1185">Reference proteome</keyword>
<dbReference type="Gramene" id="Psat03G0603100-T1">
    <property type="protein sequence ID" value="KAI5432125.1"/>
    <property type="gene ID" value="KIW84_036031"/>
</dbReference>
<organism evidence="1 2">
    <name type="scientific">Pisum sativum</name>
    <name type="common">Garden pea</name>
    <name type="synonym">Lathyrus oleraceus</name>
    <dbReference type="NCBI Taxonomy" id="3888"/>
    <lineage>
        <taxon>Eukaryota</taxon>
        <taxon>Viridiplantae</taxon>
        <taxon>Streptophyta</taxon>
        <taxon>Embryophyta</taxon>
        <taxon>Tracheophyta</taxon>
        <taxon>Spermatophyta</taxon>
        <taxon>Magnoliopsida</taxon>
        <taxon>eudicotyledons</taxon>
        <taxon>Gunneridae</taxon>
        <taxon>Pentapetalae</taxon>
        <taxon>rosids</taxon>
        <taxon>fabids</taxon>
        <taxon>Fabales</taxon>
        <taxon>Fabaceae</taxon>
        <taxon>Papilionoideae</taxon>
        <taxon>50 kb inversion clade</taxon>
        <taxon>NPAAA clade</taxon>
        <taxon>Hologalegina</taxon>
        <taxon>IRL clade</taxon>
        <taxon>Fabeae</taxon>
        <taxon>Lathyrus</taxon>
    </lineage>
</organism>